<feature type="compositionally biased region" description="Low complexity" evidence="1">
    <location>
        <begin position="9"/>
        <end position="23"/>
    </location>
</feature>
<dbReference type="VEuPathDB" id="FungiDB:BO80DRAFT_442853"/>
<proteinExistence type="predicted"/>
<dbReference type="EMBL" id="KZ824428">
    <property type="protein sequence ID" value="RAL03169.1"/>
    <property type="molecule type" value="Genomic_DNA"/>
</dbReference>
<reference evidence="3 4" key="1">
    <citation type="submission" date="2018-02" db="EMBL/GenBank/DDBJ databases">
        <title>The genomes of Aspergillus section Nigri reveals drivers in fungal speciation.</title>
        <authorList>
            <consortium name="DOE Joint Genome Institute"/>
            <person name="Vesth T.C."/>
            <person name="Nybo J."/>
            <person name="Theobald S."/>
            <person name="Brandl J."/>
            <person name="Frisvad J.C."/>
            <person name="Nielsen K.F."/>
            <person name="Lyhne E.K."/>
            <person name="Kogle M.E."/>
            <person name="Kuo A."/>
            <person name="Riley R."/>
            <person name="Clum A."/>
            <person name="Nolan M."/>
            <person name="Lipzen A."/>
            <person name="Salamov A."/>
            <person name="Henrissat B."/>
            <person name="Wiebenga A."/>
            <person name="De vries R.P."/>
            <person name="Grigoriev I.V."/>
            <person name="Mortensen U.H."/>
            <person name="Andersen M.R."/>
            <person name="Baker S.E."/>
        </authorList>
    </citation>
    <scope>NUCLEOTIDE SEQUENCE [LARGE SCALE GENOMIC DNA]</scope>
    <source>
        <strain evidence="3 4">CBS 121593</strain>
    </source>
</reference>
<evidence type="ECO:0000256" key="2">
    <source>
        <dbReference type="SAM" id="Phobius"/>
    </source>
</evidence>
<evidence type="ECO:0000313" key="4">
    <source>
        <dbReference type="Proteomes" id="UP000249402"/>
    </source>
</evidence>
<evidence type="ECO:0000256" key="1">
    <source>
        <dbReference type="SAM" id="MobiDB-lite"/>
    </source>
</evidence>
<keyword evidence="2" id="KW-0472">Membrane</keyword>
<dbReference type="AlphaFoldDB" id="A0A395H6J3"/>
<keyword evidence="2" id="KW-1133">Transmembrane helix</keyword>
<dbReference type="GeneID" id="37226163"/>
<evidence type="ECO:0000313" key="3">
    <source>
        <dbReference type="EMBL" id="RAL03169.1"/>
    </source>
</evidence>
<accession>A0A395H6J3</accession>
<feature type="transmembrane region" description="Helical" evidence="2">
    <location>
        <begin position="300"/>
        <end position="321"/>
    </location>
</feature>
<protein>
    <submittedName>
        <fullName evidence="3">Uncharacterized protein</fullName>
    </submittedName>
</protein>
<sequence length="340" mass="39089">MSPTPNPSLKPTLTIPKTTSSPSPTHCPHLLILISEIFLILQQISTLADIRILITTDLTKHSDLPDTDWKLNPNKGVHKYPSAHTPKISIMICSQTNINKIPNELLRKRSDVFSRHKEGLLYVHGKHRVLLTFLTYTFALPAPHPAHLDLGAFPKEATLIHDLNGSVLPTLSMRDQMIFKLYFCGVRGQAVGEEDARAVWTWLQQTGGLLPMKWDEWEKKTLMLGLDDAVDFTKMTKEEWLLELGFDDSWWRYLPPVRRTWFQFLRAVQCLIWWCFMAVVERVEWRPSLGVSLGPKETRWLMLSAYLLGSVYVFYLGALWVMDASSRAWMWVLMFLGVLG</sequence>
<keyword evidence="4" id="KW-1185">Reference proteome</keyword>
<keyword evidence="2" id="KW-0812">Transmembrane</keyword>
<organism evidence="3 4">
    <name type="scientific">Aspergillus ibericus CBS 121593</name>
    <dbReference type="NCBI Taxonomy" id="1448316"/>
    <lineage>
        <taxon>Eukaryota</taxon>
        <taxon>Fungi</taxon>
        <taxon>Dikarya</taxon>
        <taxon>Ascomycota</taxon>
        <taxon>Pezizomycotina</taxon>
        <taxon>Eurotiomycetes</taxon>
        <taxon>Eurotiomycetidae</taxon>
        <taxon>Eurotiales</taxon>
        <taxon>Aspergillaceae</taxon>
        <taxon>Aspergillus</taxon>
        <taxon>Aspergillus subgen. Circumdati</taxon>
    </lineage>
</organism>
<gene>
    <name evidence="3" type="ORF">BO80DRAFT_442853</name>
</gene>
<feature type="region of interest" description="Disordered" evidence="1">
    <location>
        <begin position="1"/>
        <end position="23"/>
    </location>
</feature>
<name>A0A395H6J3_9EURO</name>
<dbReference type="Proteomes" id="UP000249402">
    <property type="component" value="Unassembled WGS sequence"/>
</dbReference>
<dbReference type="OrthoDB" id="5421247at2759"/>
<dbReference type="RefSeq" id="XP_025577496.1">
    <property type="nucleotide sequence ID" value="XM_025721298.1"/>
</dbReference>